<protein>
    <recommendedName>
        <fullName evidence="1">Brinker DNA-binding domain-containing protein</fullName>
    </recommendedName>
</protein>
<reference evidence="2 3" key="1">
    <citation type="journal article" date="2022" name="Allergy">
        <title>Genome assembly and annotation of Periplaneta americana reveal a comprehensive cockroach allergen profile.</title>
        <authorList>
            <person name="Wang L."/>
            <person name="Xiong Q."/>
            <person name="Saelim N."/>
            <person name="Wang L."/>
            <person name="Nong W."/>
            <person name="Wan A.T."/>
            <person name="Shi M."/>
            <person name="Liu X."/>
            <person name="Cao Q."/>
            <person name="Hui J.H.L."/>
            <person name="Sookrung N."/>
            <person name="Leung T.F."/>
            <person name="Tungtrongchitr A."/>
            <person name="Tsui S.K.W."/>
        </authorList>
    </citation>
    <scope>NUCLEOTIDE SEQUENCE [LARGE SCALE GENOMIC DNA]</scope>
    <source>
        <strain evidence="2">PWHHKU_190912</strain>
    </source>
</reference>
<evidence type="ECO:0000259" key="1">
    <source>
        <dbReference type="Pfam" id="PF09607"/>
    </source>
</evidence>
<dbReference type="Proteomes" id="UP001148838">
    <property type="component" value="Unassembled WGS sequence"/>
</dbReference>
<keyword evidence="3" id="KW-1185">Reference proteome</keyword>
<evidence type="ECO:0000313" key="2">
    <source>
        <dbReference type="EMBL" id="KAJ4428855.1"/>
    </source>
</evidence>
<gene>
    <name evidence="2" type="ORF">ANN_25848</name>
</gene>
<dbReference type="InterPro" id="IPR018586">
    <property type="entry name" value="Brinker_DNA-bd"/>
</dbReference>
<accession>A0ABQ8S4U2</accession>
<feature type="domain" description="Brinker DNA-binding" evidence="1">
    <location>
        <begin position="328"/>
        <end position="370"/>
    </location>
</feature>
<sequence length="491" mass="56417">MPCPLHQTGRFCLGPFDVLVITHILMRLQHTASDILSRTGRFCLGPFDVSVITGILMRLQHTPSDILSRTGRFCLRPFDVSVITGILMRLQHTPSDILSQTGRIPHRIFCLGQDGFVRTVRITSHSYEAAAYCIGRISDSTRTTKNDDDDDDDDDADGSSDFISTHFLCDVLLSESVIAVVYVVKMYSNQEIPPPLATGMRAPKLRTKLAVTRPLSNISASRAITDLYDHWRCDEQETLPHVLGFCHHGDLLRINRHNTVRSLIASSIRQNASYEVYEEVGCVSSDGSTKRADIIIIDRQKDEGVILDPTIRFEMHEQQPQEEMEDKMRRVSYEGNFKRKVILYAENHENRQAARECGVAKSNIRLWRQHRMAIFDEEEVRKGRHPEWLPCLLLNLMFTNSDLFEDDWYLMAIEILSKTPFRREVNAGGNILSMTEKNCLLKNPLEEMVEGRKVRGRRTYQMIYDIKIYGSYAETKRKAENRKDFRMLGLQ</sequence>
<evidence type="ECO:0000313" key="3">
    <source>
        <dbReference type="Proteomes" id="UP001148838"/>
    </source>
</evidence>
<organism evidence="2 3">
    <name type="scientific">Periplaneta americana</name>
    <name type="common">American cockroach</name>
    <name type="synonym">Blatta americana</name>
    <dbReference type="NCBI Taxonomy" id="6978"/>
    <lineage>
        <taxon>Eukaryota</taxon>
        <taxon>Metazoa</taxon>
        <taxon>Ecdysozoa</taxon>
        <taxon>Arthropoda</taxon>
        <taxon>Hexapoda</taxon>
        <taxon>Insecta</taxon>
        <taxon>Pterygota</taxon>
        <taxon>Neoptera</taxon>
        <taxon>Polyneoptera</taxon>
        <taxon>Dictyoptera</taxon>
        <taxon>Blattodea</taxon>
        <taxon>Blattoidea</taxon>
        <taxon>Blattidae</taxon>
        <taxon>Blattinae</taxon>
        <taxon>Periplaneta</taxon>
    </lineage>
</organism>
<name>A0ABQ8S4U2_PERAM</name>
<comment type="caution">
    <text evidence="2">The sequence shown here is derived from an EMBL/GenBank/DDBJ whole genome shotgun (WGS) entry which is preliminary data.</text>
</comment>
<dbReference type="EMBL" id="JAJSOF020000036">
    <property type="protein sequence ID" value="KAJ4428855.1"/>
    <property type="molecule type" value="Genomic_DNA"/>
</dbReference>
<dbReference type="Pfam" id="PF09607">
    <property type="entry name" value="BrkDBD"/>
    <property type="match status" value="1"/>
</dbReference>
<proteinExistence type="predicted"/>